<dbReference type="Proteomes" id="UP000195766">
    <property type="component" value="Unassembled WGS sequence"/>
</dbReference>
<proteinExistence type="predicted"/>
<name>A0A1R4F4X3_BREDI</name>
<accession>A0A1R4F4X3</accession>
<evidence type="ECO:0000313" key="2">
    <source>
        <dbReference type="Proteomes" id="UP000195766"/>
    </source>
</evidence>
<reference evidence="1 2" key="1">
    <citation type="submission" date="2017-02" db="EMBL/GenBank/DDBJ databases">
        <authorList>
            <person name="Peterson S.W."/>
        </authorList>
    </citation>
    <scope>NUCLEOTIDE SEQUENCE [LARGE SCALE GENOMIC DNA]</scope>
    <source>
        <strain evidence="1 2">3F5N</strain>
    </source>
</reference>
<protein>
    <submittedName>
        <fullName evidence="1">Uncharacterized protein</fullName>
    </submittedName>
</protein>
<sequence>MRDCAARPVHSCLRATCARLRPAVALKIVKDQARRTKSASAWG</sequence>
<evidence type="ECO:0000313" key="1">
    <source>
        <dbReference type="EMBL" id="SJM50883.1"/>
    </source>
</evidence>
<organism evidence="1 2">
    <name type="scientific">Brevundimonas diminuta 3F5N</name>
    <dbReference type="NCBI Taxonomy" id="1255603"/>
    <lineage>
        <taxon>Bacteria</taxon>
        <taxon>Pseudomonadati</taxon>
        <taxon>Pseudomonadota</taxon>
        <taxon>Alphaproteobacteria</taxon>
        <taxon>Caulobacterales</taxon>
        <taxon>Caulobacteraceae</taxon>
        <taxon>Brevundimonas</taxon>
    </lineage>
</organism>
<gene>
    <name evidence="1" type="ORF">FM111_02590</name>
</gene>
<dbReference type="EMBL" id="FUIE01000016">
    <property type="protein sequence ID" value="SJM50883.1"/>
    <property type="molecule type" value="Genomic_DNA"/>
</dbReference>
<dbReference type="AlphaFoldDB" id="A0A1R4F4X3"/>